<dbReference type="Proteomes" id="UP000011761">
    <property type="component" value="Unassembled WGS sequence"/>
</dbReference>
<gene>
    <name evidence="2" type="ORF">BAUCODRAFT_147612</name>
</gene>
<accession>M2LST5</accession>
<dbReference type="GeneID" id="19108781"/>
<evidence type="ECO:0000313" key="3">
    <source>
        <dbReference type="Proteomes" id="UP000011761"/>
    </source>
</evidence>
<organism evidence="2 3">
    <name type="scientific">Baudoinia panamericana (strain UAMH 10762)</name>
    <name type="common">Angels' share fungus</name>
    <name type="synonym">Baudoinia compniacensis (strain UAMH 10762)</name>
    <dbReference type="NCBI Taxonomy" id="717646"/>
    <lineage>
        <taxon>Eukaryota</taxon>
        <taxon>Fungi</taxon>
        <taxon>Dikarya</taxon>
        <taxon>Ascomycota</taxon>
        <taxon>Pezizomycotina</taxon>
        <taxon>Dothideomycetes</taxon>
        <taxon>Dothideomycetidae</taxon>
        <taxon>Mycosphaerellales</taxon>
        <taxon>Teratosphaeriaceae</taxon>
        <taxon>Baudoinia</taxon>
    </lineage>
</organism>
<name>M2LST5_BAUPA</name>
<evidence type="ECO:0000313" key="2">
    <source>
        <dbReference type="EMBL" id="EMC97547.1"/>
    </source>
</evidence>
<proteinExistence type="predicted"/>
<dbReference type="KEGG" id="bcom:BAUCODRAFT_147612"/>
<feature type="compositionally biased region" description="Polar residues" evidence="1">
    <location>
        <begin position="17"/>
        <end position="31"/>
    </location>
</feature>
<feature type="compositionally biased region" description="Pro residues" evidence="1">
    <location>
        <begin position="109"/>
        <end position="118"/>
    </location>
</feature>
<feature type="region of interest" description="Disordered" evidence="1">
    <location>
        <begin position="85"/>
        <end position="118"/>
    </location>
</feature>
<keyword evidence="3" id="KW-1185">Reference proteome</keyword>
<evidence type="ECO:0000256" key="1">
    <source>
        <dbReference type="SAM" id="MobiDB-lite"/>
    </source>
</evidence>
<dbReference type="EMBL" id="KB445554">
    <property type="protein sequence ID" value="EMC97547.1"/>
    <property type="molecule type" value="Genomic_DNA"/>
</dbReference>
<sequence>MGTDMQRANPKHRFPSLSDNETNNTTASDAGSISHASITSATSSITTSDTSCATPSVTSSIDTKEDGGPAHKRFKQLYDGLLMLEPPSDAKADAANKPVFPDDEDEGKPLPPLPSRKD</sequence>
<reference evidence="2 3" key="1">
    <citation type="journal article" date="2012" name="PLoS Pathog.">
        <title>Diverse lifestyles and strategies of plant pathogenesis encoded in the genomes of eighteen Dothideomycetes fungi.</title>
        <authorList>
            <person name="Ohm R.A."/>
            <person name="Feau N."/>
            <person name="Henrissat B."/>
            <person name="Schoch C.L."/>
            <person name="Horwitz B.A."/>
            <person name="Barry K.W."/>
            <person name="Condon B.J."/>
            <person name="Copeland A.C."/>
            <person name="Dhillon B."/>
            <person name="Glaser F."/>
            <person name="Hesse C.N."/>
            <person name="Kosti I."/>
            <person name="LaButti K."/>
            <person name="Lindquist E.A."/>
            <person name="Lucas S."/>
            <person name="Salamov A.A."/>
            <person name="Bradshaw R.E."/>
            <person name="Ciuffetti L."/>
            <person name="Hamelin R.C."/>
            <person name="Kema G.H.J."/>
            <person name="Lawrence C."/>
            <person name="Scott J.A."/>
            <person name="Spatafora J.W."/>
            <person name="Turgeon B.G."/>
            <person name="de Wit P.J.G.M."/>
            <person name="Zhong S."/>
            <person name="Goodwin S.B."/>
            <person name="Grigoriev I.V."/>
        </authorList>
    </citation>
    <scope>NUCLEOTIDE SEQUENCE [LARGE SCALE GENOMIC DNA]</scope>
    <source>
        <strain evidence="2 3">UAMH 10762</strain>
    </source>
</reference>
<feature type="compositionally biased region" description="Low complexity" evidence="1">
    <location>
        <begin position="32"/>
        <end position="54"/>
    </location>
</feature>
<dbReference type="AlphaFoldDB" id="M2LST5"/>
<feature type="region of interest" description="Disordered" evidence="1">
    <location>
        <begin position="1"/>
        <end position="71"/>
    </location>
</feature>
<protein>
    <submittedName>
        <fullName evidence="2">Uncharacterized protein</fullName>
    </submittedName>
</protein>
<dbReference type="HOGENOM" id="CLU_2072702_0_0_1"/>
<dbReference type="RefSeq" id="XP_007675873.1">
    <property type="nucleotide sequence ID" value="XM_007677683.1"/>
</dbReference>